<organism evidence="1 2">
    <name type="scientific">Corynebacterium xerosis</name>
    <dbReference type="NCBI Taxonomy" id="1725"/>
    <lineage>
        <taxon>Bacteria</taxon>
        <taxon>Bacillati</taxon>
        <taxon>Actinomycetota</taxon>
        <taxon>Actinomycetes</taxon>
        <taxon>Mycobacteriales</taxon>
        <taxon>Corynebacteriaceae</taxon>
        <taxon>Corynebacterium</taxon>
    </lineage>
</organism>
<name>A0A2N6SVP2_9CORY</name>
<protein>
    <submittedName>
        <fullName evidence="1">IS6 family transposase</fullName>
    </submittedName>
</protein>
<feature type="non-terminal residue" evidence="1">
    <location>
        <position position="33"/>
    </location>
</feature>
<dbReference type="AlphaFoldDB" id="A0A2N6SVP2"/>
<evidence type="ECO:0000313" key="2">
    <source>
        <dbReference type="Proteomes" id="UP000235363"/>
    </source>
</evidence>
<comment type="caution">
    <text evidence="1">The sequence shown here is derived from an EMBL/GenBank/DDBJ whole genome shotgun (WGS) entry which is preliminary data.</text>
</comment>
<dbReference type="EMBL" id="PNHF01000043">
    <property type="protein sequence ID" value="PMC61143.1"/>
    <property type="molecule type" value="Genomic_DNA"/>
</dbReference>
<sequence>MTERGVPVDHTTIYRWVQKYAPELDKQTRWYRQ</sequence>
<proteinExistence type="predicted"/>
<dbReference type="Proteomes" id="UP000235363">
    <property type="component" value="Unassembled WGS sequence"/>
</dbReference>
<gene>
    <name evidence="1" type="ORF">CJ204_12655</name>
</gene>
<accession>A0A2N6SVP2</accession>
<evidence type="ECO:0000313" key="1">
    <source>
        <dbReference type="EMBL" id="PMC61143.1"/>
    </source>
</evidence>
<reference evidence="1 2" key="1">
    <citation type="submission" date="2017-09" db="EMBL/GenBank/DDBJ databases">
        <title>Bacterial strain isolated from the female urinary microbiota.</title>
        <authorList>
            <person name="Thomas-White K."/>
            <person name="Kumar N."/>
            <person name="Forster S."/>
            <person name="Putonti C."/>
            <person name="Lawley T."/>
            <person name="Wolfe A.J."/>
        </authorList>
    </citation>
    <scope>NUCLEOTIDE SEQUENCE [LARGE SCALE GENOMIC DNA]</scope>
    <source>
        <strain evidence="1 2">UMB0908</strain>
    </source>
</reference>